<feature type="compositionally biased region" description="Polar residues" evidence="1">
    <location>
        <begin position="55"/>
        <end position="67"/>
    </location>
</feature>
<feature type="region of interest" description="Disordered" evidence="1">
    <location>
        <begin position="49"/>
        <end position="76"/>
    </location>
</feature>
<dbReference type="EMBL" id="OU900097">
    <property type="protein sequence ID" value="CAG9861034.1"/>
    <property type="molecule type" value="Genomic_DNA"/>
</dbReference>
<accession>A0A9N9TLJ1</accession>
<organism evidence="3 4">
    <name type="scientific">Phyllotreta striolata</name>
    <name type="common">Striped flea beetle</name>
    <name type="synonym">Crioceris striolata</name>
    <dbReference type="NCBI Taxonomy" id="444603"/>
    <lineage>
        <taxon>Eukaryota</taxon>
        <taxon>Metazoa</taxon>
        <taxon>Ecdysozoa</taxon>
        <taxon>Arthropoda</taxon>
        <taxon>Hexapoda</taxon>
        <taxon>Insecta</taxon>
        <taxon>Pterygota</taxon>
        <taxon>Neoptera</taxon>
        <taxon>Endopterygota</taxon>
        <taxon>Coleoptera</taxon>
        <taxon>Polyphaga</taxon>
        <taxon>Cucujiformia</taxon>
        <taxon>Chrysomeloidea</taxon>
        <taxon>Chrysomelidae</taxon>
        <taxon>Galerucinae</taxon>
        <taxon>Alticini</taxon>
        <taxon>Phyllotreta</taxon>
    </lineage>
</organism>
<keyword evidence="4" id="KW-1185">Reference proteome</keyword>
<name>A0A9N9TLJ1_PHYSR</name>
<feature type="transmembrane region" description="Helical" evidence="2">
    <location>
        <begin position="304"/>
        <end position="330"/>
    </location>
</feature>
<reference evidence="3" key="1">
    <citation type="submission" date="2022-01" db="EMBL/GenBank/DDBJ databases">
        <authorList>
            <person name="King R."/>
        </authorList>
    </citation>
    <scope>NUCLEOTIDE SEQUENCE</scope>
</reference>
<sequence>MTIDKTVTLENKSVHCPTDTSSSKDEDKLLSKIKEDVKAVIELMGPNTPHIEPTFSVSEDSVTPMSHNNKDPIPEDDFQTDNDFSTLPADVTATQETDFSLTIDEPNLTQQICPPPIYPANNFVYNSECMCPQLVDYMQKKQVSHRPKSEKTKFMHSVYNFFKDKKSNCPRKGDFYTIKVKKSSSLGHPKRLVFDLVEDMGKTSKQNGLFKDYNSNRGNYKHQYLAKSDDDKRKNEEQKCKTAEKTVCQKFNHKVAYTDCNGTTRVDVYYFDHGCSNYYQTTDKSPVLSTDLIAERTESYTTRFWAELFGTFHIGFSFLTSFLLQLLRFVLQTVVRPMTVGMFHLLSDYFLKPILCAIFNALVQPVLIFLLNVASSIRDFCDPIAETIGFFIRELSAPIRAFRIVEVRKEGAVGCGKDTDVINKRVLKKGYRNNADYI</sequence>
<keyword evidence="2" id="KW-0812">Transmembrane</keyword>
<evidence type="ECO:0000313" key="3">
    <source>
        <dbReference type="EMBL" id="CAG9861034.1"/>
    </source>
</evidence>
<keyword evidence="2" id="KW-0472">Membrane</keyword>
<evidence type="ECO:0000256" key="1">
    <source>
        <dbReference type="SAM" id="MobiDB-lite"/>
    </source>
</evidence>
<feature type="transmembrane region" description="Helical" evidence="2">
    <location>
        <begin position="350"/>
        <end position="371"/>
    </location>
</feature>
<dbReference type="AlphaFoldDB" id="A0A9N9TLJ1"/>
<gene>
    <name evidence="3" type="ORF">PHYEVI_LOCUS7381</name>
</gene>
<protein>
    <submittedName>
        <fullName evidence="3">Uncharacterized protein</fullName>
    </submittedName>
</protein>
<keyword evidence="2" id="KW-1133">Transmembrane helix</keyword>
<dbReference type="Proteomes" id="UP001153712">
    <property type="component" value="Chromosome 4"/>
</dbReference>
<evidence type="ECO:0000256" key="2">
    <source>
        <dbReference type="SAM" id="Phobius"/>
    </source>
</evidence>
<evidence type="ECO:0000313" key="4">
    <source>
        <dbReference type="Proteomes" id="UP001153712"/>
    </source>
</evidence>
<proteinExistence type="predicted"/>
<dbReference type="OrthoDB" id="10045204at2759"/>